<dbReference type="SUPFAM" id="SSF143100">
    <property type="entry name" value="TTHA1013/TTHA0281-like"/>
    <property type="match status" value="1"/>
</dbReference>
<dbReference type="RefSeq" id="WP_022936808.1">
    <property type="nucleotide sequence ID" value="NZ_CABKRQ010000001.1"/>
</dbReference>
<organism evidence="2 3">
    <name type="scientific">Dielma fastidiosa</name>
    <dbReference type="NCBI Taxonomy" id="1034346"/>
    <lineage>
        <taxon>Bacteria</taxon>
        <taxon>Bacillati</taxon>
        <taxon>Bacillota</taxon>
        <taxon>Erysipelotrichia</taxon>
        <taxon>Erysipelotrichales</taxon>
        <taxon>Erysipelotrichaceae</taxon>
        <taxon>Dielma</taxon>
    </lineage>
</organism>
<evidence type="ECO:0000313" key="3">
    <source>
        <dbReference type="Proteomes" id="UP000247612"/>
    </source>
</evidence>
<dbReference type="Proteomes" id="UP000247612">
    <property type="component" value="Unassembled WGS sequence"/>
</dbReference>
<sequence>MLGKFYYPAVFTIADDGITVTYPDFDFIVTQGMNLQEAFEKAEEALGIGIADYLERGIMPPAASDILKYKTSENTYTALISIDMDEWTKTYSTKSIRKNVTLPAWLNQLAEKENINFSSLLQEALLQKMGLSKRHQ</sequence>
<proteinExistence type="predicted"/>
<dbReference type="OrthoDB" id="5419659at2"/>
<dbReference type="Pfam" id="PF15919">
    <property type="entry name" value="HicB_lk_antitox"/>
    <property type="match status" value="1"/>
</dbReference>
<accession>A0A2V2F2H3</accession>
<evidence type="ECO:0000259" key="1">
    <source>
        <dbReference type="Pfam" id="PF15919"/>
    </source>
</evidence>
<reference evidence="2 3" key="1">
    <citation type="submission" date="2018-05" db="EMBL/GenBank/DDBJ databases">
        <title>Genomic Encyclopedia of Type Strains, Phase IV (KMG-IV): sequencing the most valuable type-strain genomes for metagenomic binning, comparative biology and taxonomic classification.</title>
        <authorList>
            <person name="Goeker M."/>
        </authorList>
    </citation>
    <scope>NUCLEOTIDE SEQUENCE [LARGE SCALE GENOMIC DNA]</scope>
    <source>
        <strain evidence="2 3">JC118</strain>
    </source>
</reference>
<evidence type="ECO:0000313" key="2">
    <source>
        <dbReference type="EMBL" id="PXX78167.1"/>
    </source>
</evidence>
<feature type="domain" description="HicB-like antitoxin of toxin-antitoxin system" evidence="1">
    <location>
        <begin position="15"/>
        <end position="107"/>
    </location>
</feature>
<gene>
    <name evidence="2" type="ORF">DES51_10894</name>
</gene>
<dbReference type="InterPro" id="IPR035069">
    <property type="entry name" value="TTHA1013/TTHA0281-like"/>
</dbReference>
<dbReference type="STRING" id="1034346.GCA_000313565_00504"/>
<dbReference type="InterPro" id="IPR031807">
    <property type="entry name" value="HicB-like"/>
</dbReference>
<dbReference type="Gene3D" id="3.30.160.250">
    <property type="match status" value="1"/>
</dbReference>
<comment type="caution">
    <text evidence="2">The sequence shown here is derived from an EMBL/GenBank/DDBJ whole genome shotgun (WGS) entry which is preliminary data.</text>
</comment>
<keyword evidence="3" id="KW-1185">Reference proteome</keyword>
<protein>
    <submittedName>
        <fullName evidence="2">Putative RNase H-like HicB family nuclease</fullName>
    </submittedName>
</protein>
<dbReference type="AlphaFoldDB" id="A0A2V2F2H3"/>
<name>A0A2V2F2H3_9FIRM</name>
<dbReference type="EMBL" id="QJKH01000008">
    <property type="protein sequence ID" value="PXX78167.1"/>
    <property type="molecule type" value="Genomic_DNA"/>
</dbReference>